<evidence type="ECO:0000256" key="2">
    <source>
        <dbReference type="SAM" id="MobiDB-lite"/>
    </source>
</evidence>
<dbReference type="Pfam" id="PF21380">
    <property type="entry name" value="Nrd1-Seb1_dom2"/>
    <property type="match status" value="1"/>
</dbReference>
<organism evidence="5 6">
    <name type="scientific">[Candida] anglica</name>
    <dbReference type="NCBI Taxonomy" id="148631"/>
    <lineage>
        <taxon>Eukaryota</taxon>
        <taxon>Fungi</taxon>
        <taxon>Dikarya</taxon>
        <taxon>Ascomycota</taxon>
        <taxon>Saccharomycotina</taxon>
        <taxon>Pichiomycetes</taxon>
        <taxon>Debaryomycetaceae</taxon>
        <taxon>Kurtzmaniella</taxon>
    </lineage>
</organism>
<dbReference type="Pfam" id="PF04818">
    <property type="entry name" value="CID"/>
    <property type="match status" value="1"/>
</dbReference>
<dbReference type="CDD" id="cd16984">
    <property type="entry name" value="CID_Nrd1_like"/>
    <property type="match status" value="1"/>
</dbReference>
<feature type="compositionally biased region" description="Polar residues" evidence="2">
    <location>
        <begin position="234"/>
        <end position="247"/>
    </location>
</feature>
<evidence type="ECO:0000259" key="3">
    <source>
        <dbReference type="PROSITE" id="PS50102"/>
    </source>
</evidence>
<dbReference type="EMBL" id="OZ004259">
    <property type="protein sequence ID" value="CAK7916830.1"/>
    <property type="molecule type" value="Genomic_DNA"/>
</dbReference>
<evidence type="ECO:0000313" key="5">
    <source>
        <dbReference type="EMBL" id="CAK7916830.1"/>
    </source>
</evidence>
<dbReference type="Gene3D" id="1.25.40.90">
    <property type="match status" value="1"/>
</dbReference>
<feature type="compositionally biased region" description="Polar residues" evidence="2">
    <location>
        <begin position="578"/>
        <end position="598"/>
    </location>
</feature>
<accession>A0ABP0EH62</accession>
<dbReference type="SUPFAM" id="SSF81995">
    <property type="entry name" value="beta-sandwich domain of Sec23/24"/>
    <property type="match status" value="1"/>
</dbReference>
<dbReference type="SUPFAM" id="SSF54928">
    <property type="entry name" value="RNA-binding domain, RBD"/>
    <property type="match status" value="1"/>
</dbReference>
<name>A0ABP0EH62_9ASCO</name>
<feature type="region of interest" description="Disordered" evidence="2">
    <location>
        <begin position="654"/>
        <end position="688"/>
    </location>
</feature>
<sequence length="698" mass="74587">MSVAEQFDTILKELPTLKAPGVSGSRIKKLTDLAVQNVSEESELITILYSNCKSTPSSHKLGILYVVDSIVRVYIEEAKKAEQDITSDAPNGTFAAGVNKITELIEPIIDNALDLMINKSQVVKIGKLVDIWERAETFDSAILTRIREKHFSSSTPPGSPPHTATSNGNESTIPAVGETKTSTNTDSGSILSALASLAKTSNSNNGTPTTAPAVPAQQPNVANATNILSQLSAMAGGNQPSNNANTQTPPPSSGLPQAPNEQYIFNMLQQMQNGNNQQQPPSQQQSVPQRPPQMGGQADYSTGRRGRDDNGANNYSRRNRSRSPNRYGNGAPGGFRERSPRQQYQQPYQGGNQGGWNQPPQQQQPPPPQGGFQGGFQQGGFPPQQGGFQQGGFQQGPPSGGPQGGPPGGQPGFAPQLQGEMNLQGTAHYRPRNVGFDQSLPQGSFKVLSRTLFIGGVPRNMGERELASVLRPFAEVQSVILNSERKHAFVKVYSRREAEQVITSFNKDNALPLRTRWGVGFGPRDCCNYQHGVSIIPIQRLTDADRSWVVQAQWGGTGGQPLSSGMVIDEPDIEIGTGISSKAMSKKMPTNSARNGPKSNRPGEPDEDYVKTTLIPQQSSSSMSHGAQPDFATMSQSSVNPLAGLFASQGGVQAAPGFQQGPPPSAGQNFGNGDGMNNGSQPNLGNQMASFFQRGMNQ</sequence>
<feature type="compositionally biased region" description="Low complexity" evidence="2">
    <location>
        <begin position="152"/>
        <end position="166"/>
    </location>
</feature>
<dbReference type="PROSITE" id="PS51391">
    <property type="entry name" value="CID"/>
    <property type="match status" value="1"/>
</dbReference>
<keyword evidence="1" id="KW-0694">RNA-binding</keyword>
<feature type="domain" description="CID" evidence="4">
    <location>
        <begin position="1"/>
        <end position="154"/>
    </location>
</feature>
<evidence type="ECO:0000259" key="4">
    <source>
        <dbReference type="PROSITE" id="PS51391"/>
    </source>
</evidence>
<dbReference type="SUPFAM" id="SSF48464">
    <property type="entry name" value="ENTH/VHS domain"/>
    <property type="match status" value="1"/>
</dbReference>
<feature type="region of interest" description="Disordered" evidence="2">
    <location>
        <begin position="234"/>
        <end position="259"/>
    </location>
</feature>
<feature type="compositionally biased region" description="Low complexity" evidence="2">
    <location>
        <begin position="273"/>
        <end position="288"/>
    </location>
</feature>
<proteinExistence type="predicted"/>
<dbReference type="InterPro" id="IPR048892">
    <property type="entry name" value="Nrd1_Seb1_dom2"/>
</dbReference>
<dbReference type="InterPro" id="IPR035979">
    <property type="entry name" value="RBD_domain_sf"/>
</dbReference>
<evidence type="ECO:0000313" key="6">
    <source>
        <dbReference type="Proteomes" id="UP001497600"/>
    </source>
</evidence>
<dbReference type="Gene3D" id="3.30.70.330">
    <property type="match status" value="1"/>
</dbReference>
<feature type="domain" description="RRM" evidence="3">
    <location>
        <begin position="450"/>
        <end position="520"/>
    </location>
</feature>
<keyword evidence="6" id="KW-1185">Reference proteome</keyword>
<dbReference type="SMART" id="SM00582">
    <property type="entry name" value="RPR"/>
    <property type="match status" value="1"/>
</dbReference>
<gene>
    <name evidence="5" type="primary">NRD1</name>
    <name evidence="5" type="ORF">CAAN4_G05754</name>
</gene>
<dbReference type="PROSITE" id="PS50102">
    <property type="entry name" value="RRM"/>
    <property type="match status" value="1"/>
</dbReference>
<dbReference type="InterPro" id="IPR012677">
    <property type="entry name" value="Nucleotide-bd_a/b_plait_sf"/>
</dbReference>
<dbReference type="InterPro" id="IPR006569">
    <property type="entry name" value="CID_dom"/>
</dbReference>
<feature type="compositionally biased region" description="Polar residues" evidence="2">
    <location>
        <begin position="677"/>
        <end position="688"/>
    </location>
</feature>
<feature type="compositionally biased region" description="Low complexity" evidence="2">
    <location>
        <begin position="342"/>
        <end position="361"/>
    </location>
</feature>
<reference evidence="5 6" key="1">
    <citation type="submission" date="2024-01" db="EMBL/GenBank/DDBJ databases">
        <authorList>
            <consortium name="Genoscope - CEA"/>
            <person name="William W."/>
        </authorList>
    </citation>
    <scope>NUCLEOTIDE SEQUENCE [LARGE SCALE GENOMIC DNA]</scope>
    <source>
        <strain evidence="5 6">29B2s-10</strain>
    </source>
</reference>
<feature type="region of interest" description="Disordered" evidence="2">
    <location>
        <begin position="273"/>
        <end position="417"/>
    </location>
</feature>
<dbReference type="Pfam" id="PF00076">
    <property type="entry name" value="RRM_1"/>
    <property type="match status" value="1"/>
</dbReference>
<dbReference type="InterPro" id="IPR008942">
    <property type="entry name" value="ENTH_VHS"/>
</dbReference>
<feature type="region of interest" description="Disordered" evidence="2">
    <location>
        <begin position="149"/>
        <end position="187"/>
    </location>
</feature>
<dbReference type="InterPro" id="IPR000504">
    <property type="entry name" value="RRM_dom"/>
</dbReference>
<feature type="region of interest" description="Disordered" evidence="2">
    <location>
        <begin position="578"/>
        <end position="609"/>
    </location>
</feature>
<protein>
    <submittedName>
        <fullName evidence="5">Protein Nrd1p</fullName>
    </submittedName>
</protein>
<evidence type="ECO:0000256" key="1">
    <source>
        <dbReference type="PROSITE-ProRule" id="PRU00176"/>
    </source>
</evidence>
<dbReference type="SMART" id="SM00360">
    <property type="entry name" value="RRM"/>
    <property type="match status" value="1"/>
</dbReference>
<feature type="region of interest" description="Disordered" evidence="2">
    <location>
        <begin position="199"/>
        <end position="218"/>
    </location>
</feature>
<dbReference type="Proteomes" id="UP001497600">
    <property type="component" value="Chromosome G"/>
</dbReference>